<comment type="cofactor">
    <cofactor evidence="1">
        <name>Mg(2+)</name>
        <dbReference type="ChEBI" id="CHEBI:18420"/>
    </cofactor>
</comment>
<dbReference type="FunFam" id="1.10.600.10:FF:000007">
    <property type="entry name" value="Isoprene synthase, chloroplastic"/>
    <property type="match status" value="1"/>
</dbReference>
<dbReference type="STRING" id="2711.A0A067FTE8"/>
<dbReference type="GO" id="GO:0000287">
    <property type="term" value="F:magnesium ion binding"/>
    <property type="evidence" value="ECO:0007669"/>
    <property type="project" value="InterPro"/>
</dbReference>
<dbReference type="InterPro" id="IPR005630">
    <property type="entry name" value="Terpene_synthase_metal-bd"/>
</dbReference>
<dbReference type="InterPro" id="IPR034741">
    <property type="entry name" value="Terpene_cyclase-like_1_C"/>
</dbReference>
<feature type="domain" description="Terpene synthase metal-binding" evidence="6">
    <location>
        <begin position="258"/>
        <end position="497"/>
    </location>
</feature>
<feature type="domain" description="Terpene synthase N-terminal" evidence="5">
    <location>
        <begin position="28"/>
        <end position="201"/>
    </location>
</feature>
<reference evidence="7 8" key="1">
    <citation type="submission" date="2014-04" db="EMBL/GenBank/DDBJ databases">
        <authorList>
            <consortium name="International Citrus Genome Consortium"/>
            <person name="Gmitter F."/>
            <person name="Chen C."/>
            <person name="Farmerie W."/>
            <person name="Harkins T."/>
            <person name="Desany B."/>
            <person name="Mohiuddin M."/>
            <person name="Kodira C."/>
            <person name="Borodovsky M."/>
            <person name="Lomsadze A."/>
            <person name="Burns P."/>
            <person name="Jenkins J."/>
            <person name="Prochnik S."/>
            <person name="Shu S."/>
            <person name="Chapman J."/>
            <person name="Pitluck S."/>
            <person name="Schmutz J."/>
            <person name="Rokhsar D."/>
        </authorList>
    </citation>
    <scope>NUCLEOTIDE SEQUENCE</scope>
</reference>
<dbReference type="PANTHER" id="PTHR31225">
    <property type="entry name" value="OS04G0344100 PROTEIN-RELATED"/>
    <property type="match status" value="1"/>
</dbReference>
<dbReference type="CDD" id="cd00684">
    <property type="entry name" value="Terpene_cyclase_plant_C1"/>
    <property type="match status" value="1"/>
</dbReference>
<dbReference type="GO" id="GO:0016102">
    <property type="term" value="P:diterpenoid biosynthetic process"/>
    <property type="evidence" value="ECO:0007669"/>
    <property type="project" value="InterPro"/>
</dbReference>
<name>A0A067FTE8_CITSI</name>
<dbReference type="Pfam" id="PF03936">
    <property type="entry name" value="Terpene_synth_C"/>
    <property type="match status" value="1"/>
</dbReference>
<dbReference type="FunFam" id="1.50.10.130:FF:000001">
    <property type="entry name" value="Isoprene synthase, chloroplastic"/>
    <property type="match status" value="1"/>
</dbReference>
<dbReference type="AlphaFoldDB" id="A0A067FTE8"/>
<evidence type="ECO:0000313" key="8">
    <source>
        <dbReference type="Proteomes" id="UP000027120"/>
    </source>
</evidence>
<dbReference type="InterPro" id="IPR044814">
    <property type="entry name" value="Terpene_cyclase_plant_C1"/>
</dbReference>
<evidence type="ECO:0000313" key="7">
    <source>
        <dbReference type="EMBL" id="KDO69460.1"/>
    </source>
</evidence>
<gene>
    <name evidence="7" type="ORF">CISIN_1g044370mg</name>
</gene>
<keyword evidence="8" id="KW-1185">Reference proteome</keyword>
<evidence type="ECO:0000259" key="6">
    <source>
        <dbReference type="Pfam" id="PF03936"/>
    </source>
</evidence>
<dbReference type="SUPFAM" id="SSF48239">
    <property type="entry name" value="Terpenoid cyclases/Protein prenyltransferases"/>
    <property type="match status" value="1"/>
</dbReference>
<dbReference type="eggNOG" id="ENOG502QUCN">
    <property type="taxonomic scope" value="Eukaryota"/>
</dbReference>
<dbReference type="GO" id="GO:0046246">
    <property type="term" value="P:terpene biosynthetic process"/>
    <property type="evidence" value="ECO:0000318"/>
    <property type="project" value="GO_Central"/>
</dbReference>
<dbReference type="InterPro" id="IPR008930">
    <property type="entry name" value="Terpenoid_cyclase/PrenylTrfase"/>
</dbReference>
<sequence length="554" mass="64502">MSIQVPQISSQNAKSQVMRRTANFHPSVWGDRFANYTAEDKMNHARDLKELKALKEEVGRKLLATAGPIQLNLIDAIQRLGVGYHFERELEQALQHLYNEKYSDDDTEDDLYRISLRFRLLRQHGYNVSCDKFNMFKDDKGNFKESLASDALGMLSLYEAAHLGVHGEDILDEAIAFTTTHLKSVATHLSNPLKAQVRHALRQPLHRGLPRLEHRRYISIYQDDASHYKALLTLAKLDFNLVQSLHKKELCEISRWWKDLDFARKLPFARDRMVECYFWILGVYFEPNYSLARRILTKVIAMTSIIDDIYDVYGTPEELKLFTEVIERWDESSMDQLPEYMQTFFGALLDLYNEIEKEIANEGWSYRVQYAKEAMKILVEGYYDESKWFHENYIPKMEEYMRVALVTSGYTMLTTVSFLGMDNIVTKETFDWVFSRPKIIRASEIIGRFMDDIKSHKFEQERGHAASAVECYMKQHGLSEQEVCEELYRQVSNAWKDINEECLNPTAVPMPLLMRALNLARVIDVVYKEGDGYTHVGNEMKQNVAALLIDQVPI</sequence>
<evidence type="ECO:0000256" key="2">
    <source>
        <dbReference type="ARBA" id="ARBA00022723"/>
    </source>
</evidence>
<evidence type="ECO:0000259" key="5">
    <source>
        <dbReference type="Pfam" id="PF01397"/>
    </source>
</evidence>
<dbReference type="GO" id="GO:0010333">
    <property type="term" value="F:terpene synthase activity"/>
    <property type="evidence" value="ECO:0000318"/>
    <property type="project" value="GO_Central"/>
</dbReference>
<dbReference type="InterPro" id="IPR008949">
    <property type="entry name" value="Isoprenoid_synthase_dom_sf"/>
</dbReference>
<dbReference type="Gene3D" id="1.50.10.130">
    <property type="entry name" value="Terpene synthase, N-terminal domain"/>
    <property type="match status" value="1"/>
</dbReference>
<keyword evidence="4" id="KW-0456">Lyase</keyword>
<dbReference type="EMBL" id="KK784892">
    <property type="protein sequence ID" value="KDO69460.1"/>
    <property type="molecule type" value="Genomic_DNA"/>
</dbReference>
<dbReference type="Proteomes" id="UP000027120">
    <property type="component" value="Unassembled WGS sequence"/>
</dbReference>
<dbReference type="Pfam" id="PF01397">
    <property type="entry name" value="Terpene_synth"/>
    <property type="match status" value="1"/>
</dbReference>
<dbReference type="PaxDb" id="2711-XP_006476905.1"/>
<protein>
    <submittedName>
        <fullName evidence="7">Uncharacterized protein</fullName>
    </submittedName>
</protein>
<proteinExistence type="predicted"/>
<accession>A0A067FTE8</accession>
<dbReference type="InterPro" id="IPR036965">
    <property type="entry name" value="Terpene_synth_N_sf"/>
</dbReference>
<keyword evidence="3" id="KW-0460">Magnesium</keyword>
<organism evidence="7 8">
    <name type="scientific">Citrus sinensis</name>
    <name type="common">Sweet orange</name>
    <name type="synonym">Citrus aurantium var. sinensis</name>
    <dbReference type="NCBI Taxonomy" id="2711"/>
    <lineage>
        <taxon>Eukaryota</taxon>
        <taxon>Viridiplantae</taxon>
        <taxon>Streptophyta</taxon>
        <taxon>Embryophyta</taxon>
        <taxon>Tracheophyta</taxon>
        <taxon>Spermatophyta</taxon>
        <taxon>Magnoliopsida</taxon>
        <taxon>eudicotyledons</taxon>
        <taxon>Gunneridae</taxon>
        <taxon>Pentapetalae</taxon>
        <taxon>rosids</taxon>
        <taxon>malvids</taxon>
        <taxon>Sapindales</taxon>
        <taxon>Rutaceae</taxon>
        <taxon>Aurantioideae</taxon>
        <taxon>Citrus</taxon>
    </lineage>
</organism>
<dbReference type="Gene3D" id="1.10.600.10">
    <property type="entry name" value="Farnesyl Diphosphate Synthase"/>
    <property type="match status" value="1"/>
</dbReference>
<keyword evidence="2" id="KW-0479">Metal-binding</keyword>
<evidence type="ECO:0000256" key="3">
    <source>
        <dbReference type="ARBA" id="ARBA00022842"/>
    </source>
</evidence>
<dbReference type="SMR" id="A0A067FTE8"/>
<dbReference type="SUPFAM" id="SSF48576">
    <property type="entry name" value="Terpenoid synthases"/>
    <property type="match status" value="1"/>
</dbReference>
<dbReference type="InterPro" id="IPR050148">
    <property type="entry name" value="Terpene_synthase-like"/>
</dbReference>
<evidence type="ECO:0000256" key="1">
    <source>
        <dbReference type="ARBA" id="ARBA00001946"/>
    </source>
</evidence>
<dbReference type="InterPro" id="IPR001906">
    <property type="entry name" value="Terpene_synth_N"/>
</dbReference>
<dbReference type="PANTHER" id="PTHR31225:SF251">
    <property type="entry name" value="(-)-GERMACRENE D SYNTHASE-LIKE ISOFORM X2"/>
    <property type="match status" value="1"/>
</dbReference>
<evidence type="ECO:0000256" key="4">
    <source>
        <dbReference type="ARBA" id="ARBA00023239"/>
    </source>
</evidence>
<dbReference type="SFLD" id="SFLDS00005">
    <property type="entry name" value="Isoprenoid_Synthase_Type_I"/>
    <property type="match status" value="1"/>
</dbReference>
<dbReference type="SFLD" id="SFLDG01019">
    <property type="entry name" value="Terpene_Cyclase_Like_1_C_Termi"/>
    <property type="match status" value="1"/>
</dbReference>